<proteinExistence type="predicted"/>
<evidence type="ECO:0000313" key="2">
    <source>
        <dbReference type="EMBL" id="KZZ92006.1"/>
    </source>
</evidence>
<evidence type="ECO:0000256" key="1">
    <source>
        <dbReference type="SAM" id="MobiDB-lite"/>
    </source>
</evidence>
<organism evidence="2 3">
    <name type="scientific">Ascosphaera apis ARSEF 7405</name>
    <dbReference type="NCBI Taxonomy" id="392613"/>
    <lineage>
        <taxon>Eukaryota</taxon>
        <taxon>Fungi</taxon>
        <taxon>Dikarya</taxon>
        <taxon>Ascomycota</taxon>
        <taxon>Pezizomycotina</taxon>
        <taxon>Eurotiomycetes</taxon>
        <taxon>Eurotiomycetidae</taxon>
        <taxon>Onygenales</taxon>
        <taxon>Ascosphaeraceae</taxon>
        <taxon>Ascosphaera</taxon>
    </lineage>
</organism>
<feature type="compositionally biased region" description="Polar residues" evidence="1">
    <location>
        <begin position="261"/>
        <end position="282"/>
    </location>
</feature>
<feature type="region of interest" description="Disordered" evidence="1">
    <location>
        <begin position="107"/>
        <end position="146"/>
    </location>
</feature>
<dbReference type="OrthoDB" id="5421971at2759"/>
<reference evidence="2 3" key="1">
    <citation type="journal article" date="2016" name="Genome Biol. Evol.">
        <title>Divergent and convergent evolution of fungal pathogenicity.</title>
        <authorList>
            <person name="Shang Y."/>
            <person name="Xiao G."/>
            <person name="Zheng P."/>
            <person name="Cen K."/>
            <person name="Zhan S."/>
            <person name="Wang C."/>
        </authorList>
    </citation>
    <scope>NUCLEOTIDE SEQUENCE [LARGE SCALE GENOMIC DNA]</scope>
    <source>
        <strain evidence="2 3">ARSEF 7405</strain>
    </source>
</reference>
<dbReference type="EMBL" id="AZGZ01000012">
    <property type="protein sequence ID" value="KZZ92006.1"/>
    <property type="molecule type" value="Genomic_DNA"/>
</dbReference>
<feature type="compositionally biased region" description="Polar residues" evidence="1">
    <location>
        <begin position="216"/>
        <end position="229"/>
    </location>
</feature>
<feature type="compositionally biased region" description="Acidic residues" evidence="1">
    <location>
        <begin position="190"/>
        <end position="205"/>
    </location>
</feature>
<keyword evidence="3" id="KW-1185">Reference proteome</keyword>
<comment type="caution">
    <text evidence="2">The sequence shown here is derived from an EMBL/GenBank/DDBJ whole genome shotgun (WGS) entry which is preliminary data.</text>
</comment>
<dbReference type="Proteomes" id="UP000242877">
    <property type="component" value="Unassembled WGS sequence"/>
</dbReference>
<name>A0A167Z0V5_9EURO</name>
<gene>
    <name evidence="2" type="ORF">AAP_03225</name>
</gene>
<feature type="region of interest" description="Disordered" evidence="1">
    <location>
        <begin position="182"/>
        <end position="245"/>
    </location>
</feature>
<feature type="compositionally biased region" description="Basic and acidic residues" evidence="1">
    <location>
        <begin position="131"/>
        <end position="142"/>
    </location>
</feature>
<feature type="region of interest" description="Disordered" evidence="1">
    <location>
        <begin position="261"/>
        <end position="400"/>
    </location>
</feature>
<protein>
    <submittedName>
        <fullName evidence="2">Uncharacterized protein</fullName>
    </submittedName>
</protein>
<evidence type="ECO:0000313" key="3">
    <source>
        <dbReference type="Proteomes" id="UP000242877"/>
    </source>
</evidence>
<sequence length="400" mass="44572">MMRPSDPRIRQTINQISQNIEIANETAQVGIYTFSHKFIEPCFASLSSCLGSCCTSCSPGDLLQRRRRGRSLARVERNFGFYDDWDYDEDARDTIFGWGGDELDRLLAGSGSTQPGRHRRMSYGGARTGRKNLEVHGDERQDPTVIPTSSILGFLDRLPWRLGSRVVKYRPSAADLQEHLPYRNSRGEEEALLGDSDGEEYDEDPSDLRSPRHRSSTQSSRGTTNSLSSRGDLIPSDEEQADAIPLDDSFALALDRRNTDLTLDSSDHTPSAHRSTSGLSIATQTSSGRSRSQQRRPTRSVNLSGSPLPEASPLHAQDNDGDTTTKTELDVRKRRKAPQRQAWTRRSSKTEGITDVQSDSGAFDFDDTRDTRPAVNRSLSSISTEPFPPPVPEPLDYDEH</sequence>
<accession>A0A167Z0V5</accession>
<dbReference type="AlphaFoldDB" id="A0A167Z0V5"/>
<dbReference type="VEuPathDB" id="FungiDB:AAP_03225"/>